<dbReference type="EMBL" id="MT142273">
    <property type="protein sequence ID" value="QJA77264.1"/>
    <property type="molecule type" value="Genomic_DNA"/>
</dbReference>
<sequence>MFDFILKVIEEATRAYIFVRHVEGHLEKGQKVKCPFCEKTADQIFKETVKKYRNEMEGKKIEG</sequence>
<dbReference type="EMBL" id="MT143074">
    <property type="protein sequence ID" value="QJA92522.1"/>
    <property type="molecule type" value="Genomic_DNA"/>
</dbReference>
<evidence type="ECO:0000313" key="2">
    <source>
        <dbReference type="EMBL" id="QJA92522.1"/>
    </source>
</evidence>
<organism evidence="2">
    <name type="scientific">viral metagenome</name>
    <dbReference type="NCBI Taxonomy" id="1070528"/>
    <lineage>
        <taxon>unclassified sequences</taxon>
        <taxon>metagenomes</taxon>
        <taxon>organismal metagenomes</taxon>
    </lineage>
</organism>
<dbReference type="AlphaFoldDB" id="A0A6M3LFX5"/>
<reference evidence="2" key="1">
    <citation type="submission" date="2020-03" db="EMBL/GenBank/DDBJ databases">
        <title>The deep terrestrial virosphere.</title>
        <authorList>
            <person name="Holmfeldt K."/>
            <person name="Nilsson E."/>
            <person name="Simone D."/>
            <person name="Lopez-Fernandez M."/>
            <person name="Wu X."/>
            <person name="de Brujin I."/>
            <person name="Lundin D."/>
            <person name="Andersson A."/>
            <person name="Bertilsson S."/>
            <person name="Dopson M."/>
        </authorList>
    </citation>
    <scope>NUCLEOTIDE SEQUENCE</scope>
    <source>
        <strain evidence="1">MM415A01337</strain>
        <strain evidence="2">MM415B04610</strain>
    </source>
</reference>
<gene>
    <name evidence="1" type="ORF">MM415A01337_0006</name>
    <name evidence="2" type="ORF">MM415B04610_0001</name>
</gene>
<proteinExistence type="predicted"/>
<name>A0A6M3LFX5_9ZZZZ</name>
<evidence type="ECO:0000313" key="1">
    <source>
        <dbReference type="EMBL" id="QJA77264.1"/>
    </source>
</evidence>
<protein>
    <submittedName>
        <fullName evidence="2">Uncharacterized protein</fullName>
    </submittedName>
</protein>
<accession>A0A6M3LFX5</accession>